<organism evidence="1 2">
    <name type="scientific">Paenibacillus albidus</name>
    <dbReference type="NCBI Taxonomy" id="2041023"/>
    <lineage>
        <taxon>Bacteria</taxon>
        <taxon>Bacillati</taxon>
        <taxon>Bacillota</taxon>
        <taxon>Bacilli</taxon>
        <taxon>Bacillales</taxon>
        <taxon>Paenibacillaceae</taxon>
        <taxon>Paenibacillus</taxon>
    </lineage>
</organism>
<reference evidence="1" key="1">
    <citation type="journal article" date="2014" name="Int. J. Syst. Evol. Microbiol.">
        <title>Complete genome sequence of Corynebacterium casei LMG S-19264T (=DSM 44701T), isolated from a smear-ripened cheese.</title>
        <authorList>
            <consortium name="US DOE Joint Genome Institute (JGI-PGF)"/>
            <person name="Walter F."/>
            <person name="Albersmeier A."/>
            <person name="Kalinowski J."/>
            <person name="Ruckert C."/>
        </authorList>
    </citation>
    <scope>NUCLEOTIDE SEQUENCE</scope>
    <source>
        <strain evidence="1">CGMCC 1.16134</strain>
    </source>
</reference>
<accession>A0A917FPX5</accession>
<comment type="caution">
    <text evidence="1">The sequence shown here is derived from an EMBL/GenBank/DDBJ whole genome shotgun (WGS) entry which is preliminary data.</text>
</comment>
<keyword evidence="2" id="KW-1185">Reference proteome</keyword>
<dbReference type="Proteomes" id="UP000637643">
    <property type="component" value="Unassembled WGS sequence"/>
</dbReference>
<evidence type="ECO:0000313" key="1">
    <source>
        <dbReference type="EMBL" id="GGF98475.1"/>
    </source>
</evidence>
<reference evidence="1" key="2">
    <citation type="submission" date="2020-09" db="EMBL/GenBank/DDBJ databases">
        <authorList>
            <person name="Sun Q."/>
            <person name="Zhou Y."/>
        </authorList>
    </citation>
    <scope>NUCLEOTIDE SEQUENCE</scope>
    <source>
        <strain evidence="1">CGMCC 1.16134</strain>
    </source>
</reference>
<evidence type="ECO:0000313" key="2">
    <source>
        <dbReference type="Proteomes" id="UP000637643"/>
    </source>
</evidence>
<dbReference type="AlphaFoldDB" id="A0A917FPX5"/>
<gene>
    <name evidence="1" type="ORF">GCM10010912_48960</name>
</gene>
<dbReference type="EMBL" id="BMKR01000027">
    <property type="protein sequence ID" value="GGF98475.1"/>
    <property type="molecule type" value="Genomic_DNA"/>
</dbReference>
<proteinExistence type="predicted"/>
<protein>
    <submittedName>
        <fullName evidence="1">Uncharacterized protein</fullName>
    </submittedName>
</protein>
<name>A0A917FPX5_9BACL</name>
<sequence>MRVNSIDEGFDIKTFIDHTYRSLRQRLPDLYTNHLACTHYEYKVGSWNDSELIVQLFYRYDTQTFDPFAPFQAIRTEVNNLGIFSPTAQGFLPFRALGNHNILTHFYIPDFNRFGLVPDQLSMAHAQITQQLTNQSERKKLKGLLKKYPLELLEKLDIEHTCLFKIDRHYYTVLRLDENRYAAIDKHRHVYIVHYRPTKVILHPAYTEVFNQSHAEYLCDSLEDFIRQYDL</sequence>